<organism evidence="3 4">
    <name type="scientific">Diachasmimorpha longicaudata entomopoxvirus</name>
    <dbReference type="NCBI Taxonomy" id="109981"/>
    <lineage>
        <taxon>Viruses</taxon>
        <taxon>Varidnaviria</taxon>
        <taxon>Bamfordvirae</taxon>
        <taxon>Nucleocytoviricota</taxon>
        <taxon>Pokkesviricetes</taxon>
        <taxon>Chitovirales</taxon>
        <taxon>Poxviridae</taxon>
        <taxon>Entomopoxvirinae</taxon>
        <taxon>Epsilonentomopoxvirus</taxon>
        <taxon>Epsilonentomopoxvirus dlongicaudata</taxon>
        <taxon>Diachasmimorpha entomopoxvirus</taxon>
    </lineage>
</organism>
<evidence type="ECO:0000259" key="2">
    <source>
        <dbReference type="PROSITE" id="PS50181"/>
    </source>
</evidence>
<gene>
    <name evidence="3" type="ORF">DLEV_179</name>
</gene>
<dbReference type="SUPFAM" id="SSF81383">
    <property type="entry name" value="F-box domain"/>
    <property type="match status" value="1"/>
</dbReference>
<keyword evidence="1" id="KW-0040">ANK repeat</keyword>
<protein>
    <submittedName>
        <fullName evidence="3">Putative F-box protein</fullName>
    </submittedName>
</protein>
<dbReference type="PROSITE" id="PS50181">
    <property type="entry name" value="FBOX"/>
    <property type="match status" value="1"/>
</dbReference>
<dbReference type="Proteomes" id="UP000593702">
    <property type="component" value="Segment"/>
</dbReference>
<sequence length="237" mass="28702">MAMCSPTLTNLPTEVLVNILSRLDKDSLLNIQDTHERFEDINLFIWRKKAEKELNVLLKDDVFPWNMFYKLYLQHNLFYNKYFYILPYYSSNLLALRDRGASIELSTNTSFNKIFFGIPIIQKIDPYILDELRPDIYISYKRYKTYEIQRTSLVDLKVHLQDQEKRTFKTQTWPASEPHYSFVFKDYPPGLRYIEMEYSSEDYLKNKRHHLKIQLRIPDSFLKTRRIFKKNKVLKNE</sequence>
<evidence type="ECO:0000313" key="3">
    <source>
        <dbReference type="EMBL" id="AKS26470.1"/>
    </source>
</evidence>
<dbReference type="InterPro" id="IPR008979">
    <property type="entry name" value="Galactose-bd-like_sf"/>
</dbReference>
<proteinExistence type="predicted"/>
<reference evidence="3 4" key="1">
    <citation type="submission" date="2015-04" db="EMBL/GenBank/DDBJ databases">
        <title>Diachasmimorpha longicaudata entomopoxvirus genome.</title>
        <authorList>
            <person name="Coffman K.A."/>
            <person name="Burke G.R."/>
        </authorList>
    </citation>
    <scope>NUCLEOTIDE SEQUENCE [LARGE SCALE GENOMIC DNA]</scope>
</reference>
<feature type="domain" description="F-box" evidence="2">
    <location>
        <begin position="5"/>
        <end position="49"/>
    </location>
</feature>
<dbReference type="Pfam" id="PF12937">
    <property type="entry name" value="F-box-like"/>
    <property type="match status" value="1"/>
</dbReference>
<evidence type="ECO:0000313" key="4">
    <source>
        <dbReference type="Proteomes" id="UP000593702"/>
    </source>
</evidence>
<keyword evidence="4" id="KW-1185">Reference proteome</keyword>
<dbReference type="EMBL" id="KR095315">
    <property type="protein sequence ID" value="AKS26470.1"/>
    <property type="molecule type" value="Genomic_DNA"/>
</dbReference>
<dbReference type="SUPFAM" id="SSF49785">
    <property type="entry name" value="Galactose-binding domain-like"/>
    <property type="match status" value="1"/>
</dbReference>
<dbReference type="InterPro" id="IPR036047">
    <property type="entry name" value="F-box-like_dom_sf"/>
</dbReference>
<name>A0A7R5WGC5_9POXV</name>
<dbReference type="Gene3D" id="2.60.120.260">
    <property type="entry name" value="Galactose-binding domain-like"/>
    <property type="match status" value="1"/>
</dbReference>
<evidence type="ECO:0000256" key="1">
    <source>
        <dbReference type="ARBA" id="ARBA00023043"/>
    </source>
</evidence>
<accession>A0A7R5WGC5</accession>
<dbReference type="InterPro" id="IPR001810">
    <property type="entry name" value="F-box_dom"/>
</dbReference>